<feature type="transmembrane region" description="Helical" evidence="6">
    <location>
        <begin position="475"/>
        <end position="495"/>
    </location>
</feature>
<keyword evidence="3 6" id="KW-0812">Transmembrane</keyword>
<dbReference type="RefSeq" id="WP_380599846.1">
    <property type="nucleotide sequence ID" value="NZ_JBHSDU010000003.1"/>
</dbReference>
<feature type="transmembrane region" description="Helical" evidence="6">
    <location>
        <begin position="376"/>
        <end position="394"/>
    </location>
</feature>
<evidence type="ECO:0000256" key="1">
    <source>
        <dbReference type="ARBA" id="ARBA00004141"/>
    </source>
</evidence>
<evidence type="ECO:0000256" key="6">
    <source>
        <dbReference type="SAM" id="Phobius"/>
    </source>
</evidence>
<feature type="transmembrane region" description="Helical" evidence="6">
    <location>
        <begin position="400"/>
        <end position="419"/>
    </location>
</feature>
<reference evidence="8" key="1">
    <citation type="journal article" date="2019" name="Int. J. Syst. Evol. Microbiol.">
        <title>The Global Catalogue of Microorganisms (GCM) 10K type strain sequencing project: providing services to taxonomists for standard genome sequencing and annotation.</title>
        <authorList>
            <consortium name="The Broad Institute Genomics Platform"/>
            <consortium name="The Broad Institute Genome Sequencing Center for Infectious Disease"/>
            <person name="Wu L."/>
            <person name="Ma J."/>
        </authorList>
    </citation>
    <scope>NUCLEOTIDE SEQUENCE [LARGE SCALE GENOMIC DNA]</scope>
    <source>
        <strain evidence="8">CGMCC 1.10759</strain>
    </source>
</reference>
<gene>
    <name evidence="7" type="ORF">ACFPN2_20390</name>
</gene>
<keyword evidence="2" id="KW-0813">Transport</keyword>
<evidence type="ECO:0000313" key="8">
    <source>
        <dbReference type="Proteomes" id="UP001595904"/>
    </source>
</evidence>
<dbReference type="PIRSF" id="PIRSF006060">
    <property type="entry name" value="AA_transporter"/>
    <property type="match status" value="1"/>
</dbReference>
<name>A0ABV8SV98_9GAMM</name>
<dbReference type="InterPro" id="IPR002293">
    <property type="entry name" value="AA/rel_permease1"/>
</dbReference>
<keyword evidence="8" id="KW-1185">Reference proteome</keyword>
<dbReference type="Gene3D" id="1.20.1740.10">
    <property type="entry name" value="Amino acid/polyamine transporter I"/>
    <property type="match status" value="1"/>
</dbReference>
<dbReference type="Proteomes" id="UP001595904">
    <property type="component" value="Unassembled WGS sequence"/>
</dbReference>
<feature type="transmembrane region" description="Helical" evidence="6">
    <location>
        <begin position="65"/>
        <end position="87"/>
    </location>
</feature>
<evidence type="ECO:0000256" key="5">
    <source>
        <dbReference type="ARBA" id="ARBA00023136"/>
    </source>
</evidence>
<comment type="subcellular location">
    <subcellularLocation>
        <location evidence="1">Membrane</location>
        <topology evidence="1">Multi-pass membrane protein</topology>
    </subcellularLocation>
</comment>
<feature type="transmembrane region" description="Helical" evidence="6">
    <location>
        <begin position="440"/>
        <end position="463"/>
    </location>
</feature>
<organism evidence="7 8">
    <name type="scientific">Steroidobacter flavus</name>
    <dbReference type="NCBI Taxonomy" id="1842136"/>
    <lineage>
        <taxon>Bacteria</taxon>
        <taxon>Pseudomonadati</taxon>
        <taxon>Pseudomonadota</taxon>
        <taxon>Gammaproteobacteria</taxon>
        <taxon>Steroidobacterales</taxon>
        <taxon>Steroidobacteraceae</taxon>
        <taxon>Steroidobacter</taxon>
    </lineage>
</organism>
<sequence length="519" mass="54740">MTTTKKPSRLFIKKSVERVRAEAGAQPFRRVLGPVDLVMLGIGCIIGAGIFVLTGNAAASFAGPAVLVSFLIAGFACALTGLCYAELASTLPVTGSAYTYSYTTLGEVVAWITGWLMVLELGIAVSLVAVGFSGYTVSLLRDFGITVPPELATAYINSVSTPDGIRFVAGQGFNLVAVIGVFVVSILLVIGIETSVAVTRFVVMAKIVVLLAFAIIGSQYIDSVHWTPFIPEHEGGFSYGWPGIFRAASVIFFAYVGFETVCTAAAEARNPQRDLPIGIIGSLVVCTVIYVAVAAVLTGVVPYRQLGVADPMAVAVDVMNLPWFGLVVKLGAIAGLFSVMLATTYGQTRVFYAMSRDGLLPALFSRVHAKRRTPHIGTLVLGVAIALAAGLLPITILSDMVTLGTALGFGIVCISVIWLRNVRPDLERPFQVPGGGIRVNGVKIAFIPALGIVFCILMVAPLLLDIVEKALRGDAIPAMLLGGYCALGAVIYWVYGLRHSKLAAADVQPETHGLSQESV</sequence>
<feature type="transmembrane region" description="Helical" evidence="6">
    <location>
        <begin position="277"/>
        <end position="303"/>
    </location>
</feature>
<accession>A0ABV8SV98</accession>
<keyword evidence="5 6" id="KW-0472">Membrane</keyword>
<feature type="transmembrane region" description="Helical" evidence="6">
    <location>
        <begin position="172"/>
        <end position="192"/>
    </location>
</feature>
<feature type="transmembrane region" description="Helical" evidence="6">
    <location>
        <begin position="323"/>
        <end position="346"/>
    </location>
</feature>
<feature type="transmembrane region" description="Helical" evidence="6">
    <location>
        <begin position="108"/>
        <end position="132"/>
    </location>
</feature>
<evidence type="ECO:0000256" key="4">
    <source>
        <dbReference type="ARBA" id="ARBA00022989"/>
    </source>
</evidence>
<dbReference type="PANTHER" id="PTHR43243">
    <property type="entry name" value="INNER MEMBRANE TRANSPORTER YGJI-RELATED"/>
    <property type="match status" value="1"/>
</dbReference>
<comment type="caution">
    <text evidence="7">The sequence shown here is derived from an EMBL/GenBank/DDBJ whole genome shotgun (WGS) entry which is preliminary data.</text>
</comment>
<feature type="transmembrane region" description="Helical" evidence="6">
    <location>
        <begin position="201"/>
        <end position="221"/>
    </location>
</feature>
<evidence type="ECO:0000256" key="3">
    <source>
        <dbReference type="ARBA" id="ARBA00022692"/>
    </source>
</evidence>
<protein>
    <submittedName>
        <fullName evidence="7">Amino acid permease</fullName>
    </submittedName>
</protein>
<dbReference type="Pfam" id="PF13520">
    <property type="entry name" value="AA_permease_2"/>
    <property type="match status" value="1"/>
</dbReference>
<keyword evidence="4 6" id="KW-1133">Transmembrane helix</keyword>
<dbReference type="PANTHER" id="PTHR43243:SF4">
    <property type="entry name" value="CATIONIC AMINO ACID TRANSPORTER 4"/>
    <property type="match status" value="1"/>
</dbReference>
<evidence type="ECO:0000313" key="7">
    <source>
        <dbReference type="EMBL" id="MFC4311471.1"/>
    </source>
</evidence>
<feature type="transmembrane region" description="Helical" evidence="6">
    <location>
        <begin position="241"/>
        <end position="265"/>
    </location>
</feature>
<proteinExistence type="predicted"/>
<dbReference type="EMBL" id="JBHSDU010000003">
    <property type="protein sequence ID" value="MFC4311471.1"/>
    <property type="molecule type" value="Genomic_DNA"/>
</dbReference>
<feature type="transmembrane region" description="Helical" evidence="6">
    <location>
        <begin position="37"/>
        <end position="59"/>
    </location>
</feature>
<evidence type="ECO:0000256" key="2">
    <source>
        <dbReference type="ARBA" id="ARBA00022448"/>
    </source>
</evidence>